<reference evidence="2" key="1">
    <citation type="submission" date="2024-06" db="UniProtKB">
        <authorList>
            <consortium name="RefSeq"/>
        </authorList>
    </citation>
    <scope>NUCLEOTIDE SEQUENCE [LARGE SCALE GENOMIC DNA]</scope>
</reference>
<name>A0A8B8BYR6_CRAVI</name>
<keyword evidence="1" id="KW-1133">Transmembrane helix</keyword>
<dbReference type="Gene3D" id="2.170.300.10">
    <property type="entry name" value="Tie2 ligand-binding domain superfamily"/>
    <property type="match status" value="1"/>
</dbReference>
<dbReference type="Proteomes" id="UP000694844">
    <property type="component" value="Chromosome 1"/>
</dbReference>
<dbReference type="OrthoDB" id="6150066at2759"/>
<evidence type="ECO:0000313" key="2">
    <source>
        <dbReference type="Proteomes" id="UP000694844"/>
    </source>
</evidence>
<dbReference type="GeneID" id="111114449"/>
<keyword evidence="2" id="KW-1185">Reference proteome</keyword>
<dbReference type="RefSeq" id="XP_022308450.1">
    <property type="nucleotide sequence ID" value="XM_022452742.1"/>
</dbReference>
<reference evidence="3" key="2">
    <citation type="submission" date="2025-08" db="UniProtKB">
        <authorList>
            <consortium name="RefSeq"/>
        </authorList>
    </citation>
    <scope>IDENTIFICATION</scope>
    <source>
        <tissue evidence="3">Whole sample</tissue>
    </source>
</reference>
<evidence type="ECO:0000256" key="1">
    <source>
        <dbReference type="SAM" id="Phobius"/>
    </source>
</evidence>
<protein>
    <submittedName>
        <fullName evidence="3">Multiple epidermal growth factor-like domains protein 10</fullName>
    </submittedName>
</protein>
<dbReference type="KEGG" id="cvn:111114449"/>
<organism evidence="2 3">
    <name type="scientific">Crassostrea virginica</name>
    <name type="common">Eastern oyster</name>
    <dbReference type="NCBI Taxonomy" id="6565"/>
    <lineage>
        <taxon>Eukaryota</taxon>
        <taxon>Metazoa</taxon>
        <taxon>Spiralia</taxon>
        <taxon>Lophotrochozoa</taxon>
        <taxon>Mollusca</taxon>
        <taxon>Bivalvia</taxon>
        <taxon>Autobranchia</taxon>
        <taxon>Pteriomorphia</taxon>
        <taxon>Ostreida</taxon>
        <taxon>Ostreoidea</taxon>
        <taxon>Ostreidae</taxon>
        <taxon>Crassostrea</taxon>
    </lineage>
</organism>
<dbReference type="AlphaFoldDB" id="A0A8B8BYR6"/>
<keyword evidence="1" id="KW-0812">Transmembrane</keyword>
<accession>A0A8B8BYR6</accession>
<gene>
    <name evidence="3" type="primary">LOC111114449</name>
</gene>
<evidence type="ECO:0000313" key="3">
    <source>
        <dbReference type="RefSeq" id="XP_022308450.1"/>
    </source>
</evidence>
<keyword evidence="1" id="KW-0472">Membrane</keyword>
<feature type="transmembrane region" description="Helical" evidence="1">
    <location>
        <begin position="100"/>
        <end position="124"/>
    </location>
</feature>
<sequence>MLVVLIEFIHGATGTNSTINNVCSKNGKDIVCCSGYFEFSGKCLECFGAIGSNCSQPCNNASYGYQCKKVCSCNHNEVCNKYVGCLQFVNEKFSERLNNILTVLVGLGSSTLSLCLIFVGVMFYRWRQYLKKTLQPTKNIEGFEVNLFSLPSNQEINTENYWDVRESEMLGAGMENHIRETGEHRIYSTEYNRLFSLDNVTEKTNGAHIEHYDTVDARCGRNKAFVMFSEFADDDCYVSLSKKTKKSSRLSKSCSDLRVKMPTAYSNCKNKYSQKENSYTNVWAEHL</sequence>
<proteinExistence type="predicted"/>